<dbReference type="Proteomes" id="UP001057402">
    <property type="component" value="Chromosome 10"/>
</dbReference>
<evidence type="ECO:0000313" key="1">
    <source>
        <dbReference type="EMBL" id="KAI4319082.1"/>
    </source>
</evidence>
<comment type="caution">
    <text evidence="1">The sequence shown here is derived from an EMBL/GenBank/DDBJ whole genome shotgun (WGS) entry which is preliminary data.</text>
</comment>
<evidence type="ECO:0000313" key="2">
    <source>
        <dbReference type="Proteomes" id="UP001057402"/>
    </source>
</evidence>
<gene>
    <name evidence="1" type="ORF">MLD38_032727</name>
</gene>
<organism evidence="1 2">
    <name type="scientific">Melastoma candidum</name>
    <dbReference type="NCBI Taxonomy" id="119954"/>
    <lineage>
        <taxon>Eukaryota</taxon>
        <taxon>Viridiplantae</taxon>
        <taxon>Streptophyta</taxon>
        <taxon>Embryophyta</taxon>
        <taxon>Tracheophyta</taxon>
        <taxon>Spermatophyta</taxon>
        <taxon>Magnoliopsida</taxon>
        <taxon>eudicotyledons</taxon>
        <taxon>Gunneridae</taxon>
        <taxon>Pentapetalae</taxon>
        <taxon>rosids</taxon>
        <taxon>malvids</taxon>
        <taxon>Myrtales</taxon>
        <taxon>Melastomataceae</taxon>
        <taxon>Melastomatoideae</taxon>
        <taxon>Melastomateae</taxon>
        <taxon>Melastoma</taxon>
    </lineage>
</organism>
<proteinExistence type="predicted"/>
<reference evidence="2" key="1">
    <citation type="journal article" date="2023" name="Front. Plant Sci.">
        <title>Chromosomal-level genome assembly of Melastoma candidum provides insights into trichome evolution.</title>
        <authorList>
            <person name="Zhong Y."/>
            <person name="Wu W."/>
            <person name="Sun C."/>
            <person name="Zou P."/>
            <person name="Liu Y."/>
            <person name="Dai S."/>
            <person name="Zhou R."/>
        </authorList>
    </citation>
    <scope>NUCLEOTIDE SEQUENCE [LARGE SCALE GENOMIC DNA]</scope>
</reference>
<dbReference type="EMBL" id="CM042889">
    <property type="protein sequence ID" value="KAI4319082.1"/>
    <property type="molecule type" value="Genomic_DNA"/>
</dbReference>
<accession>A0ACB9M6J0</accession>
<sequence length="218" mass="23784">MNKSASRRSDSFHSVDSHPSPSPSPSPPLPLVFLPPPPPSAFRAPSRKTAPPDRLRLASLACRVSQAVLCLVSLSVMASDRTRGWSGDSFFHYREYRFCLSVNVIGFLYSAFQLCDLAYHAIASKHVVAERIRPQFEFFMDQILAYLLMSGASAGATRVDDWELNWGEDEFTKMASASVGMAFAAFVSYALSCLVSGYNLCTRGFAGPTPTGQGINNA</sequence>
<name>A0ACB9M6J0_9MYRT</name>
<protein>
    <submittedName>
        <fullName evidence="1">Uncharacterized protein</fullName>
    </submittedName>
</protein>
<keyword evidence="2" id="KW-1185">Reference proteome</keyword>